<feature type="signal peptide" evidence="2">
    <location>
        <begin position="1"/>
        <end position="19"/>
    </location>
</feature>
<dbReference type="GeneID" id="28765587"/>
<dbReference type="AlphaFoldDB" id="A0A177C738"/>
<dbReference type="Proteomes" id="UP000077069">
    <property type="component" value="Unassembled WGS sequence"/>
</dbReference>
<dbReference type="InParanoid" id="A0A177C738"/>
<evidence type="ECO:0000256" key="2">
    <source>
        <dbReference type="SAM" id="SignalP"/>
    </source>
</evidence>
<dbReference type="EMBL" id="KV441555">
    <property type="protein sequence ID" value="OAG02510.1"/>
    <property type="molecule type" value="Genomic_DNA"/>
</dbReference>
<feature type="chain" id="PRO_5008057833" evidence="2">
    <location>
        <begin position="20"/>
        <end position="177"/>
    </location>
</feature>
<organism evidence="3 4">
    <name type="scientific">Paraphaeosphaeria sporulosa</name>
    <dbReference type="NCBI Taxonomy" id="1460663"/>
    <lineage>
        <taxon>Eukaryota</taxon>
        <taxon>Fungi</taxon>
        <taxon>Dikarya</taxon>
        <taxon>Ascomycota</taxon>
        <taxon>Pezizomycotina</taxon>
        <taxon>Dothideomycetes</taxon>
        <taxon>Pleosporomycetidae</taxon>
        <taxon>Pleosporales</taxon>
        <taxon>Massarineae</taxon>
        <taxon>Didymosphaeriaceae</taxon>
        <taxon>Paraphaeosphaeria</taxon>
    </lineage>
</organism>
<proteinExistence type="predicted"/>
<name>A0A177C738_9PLEO</name>
<keyword evidence="2" id="KW-0732">Signal</keyword>
<evidence type="ECO:0000313" key="3">
    <source>
        <dbReference type="EMBL" id="OAG02510.1"/>
    </source>
</evidence>
<protein>
    <submittedName>
        <fullName evidence="3">Uncharacterized protein</fullName>
    </submittedName>
</protein>
<evidence type="ECO:0000256" key="1">
    <source>
        <dbReference type="SAM" id="MobiDB-lite"/>
    </source>
</evidence>
<gene>
    <name evidence="3" type="ORF">CC84DRAFT_1207425</name>
</gene>
<sequence length="177" mass="16726">MFGLKLFVGVAAVVGVVVAAVPEDSVCATAPAVTTTVTVTECGQVTTPAALPSESQTHSTASPPVETSWLPSSPAPAPVPASGSPASPAPAPPASSDSASGPSESAPPAPPVSSGGPSGSEPSSPEPTPTATDNPTPSTTKPGMVPTNAGSLPGVSLGMGSLVVAGMAINAAVAVLV</sequence>
<accession>A0A177C738</accession>
<feature type="compositionally biased region" description="Polar residues" evidence="1">
    <location>
        <begin position="53"/>
        <end position="62"/>
    </location>
</feature>
<feature type="region of interest" description="Disordered" evidence="1">
    <location>
        <begin position="48"/>
        <end position="147"/>
    </location>
</feature>
<dbReference type="RefSeq" id="XP_018032875.1">
    <property type="nucleotide sequence ID" value="XM_018182101.1"/>
</dbReference>
<evidence type="ECO:0000313" key="4">
    <source>
        <dbReference type="Proteomes" id="UP000077069"/>
    </source>
</evidence>
<feature type="compositionally biased region" description="Low complexity" evidence="1">
    <location>
        <begin position="94"/>
        <end position="104"/>
    </location>
</feature>
<dbReference type="STRING" id="1460663.A0A177C738"/>
<reference evidence="3 4" key="1">
    <citation type="submission" date="2016-05" db="EMBL/GenBank/DDBJ databases">
        <title>Comparative analysis of secretome profiles of manganese(II)-oxidizing ascomycete fungi.</title>
        <authorList>
            <consortium name="DOE Joint Genome Institute"/>
            <person name="Zeiner C.A."/>
            <person name="Purvine S.O."/>
            <person name="Zink E.M."/>
            <person name="Wu S."/>
            <person name="Pasa-Tolic L."/>
            <person name="Chaput D.L."/>
            <person name="Haridas S."/>
            <person name="Grigoriev I.V."/>
            <person name="Santelli C.M."/>
            <person name="Hansel C.M."/>
        </authorList>
    </citation>
    <scope>NUCLEOTIDE SEQUENCE [LARGE SCALE GENOMIC DNA]</scope>
    <source>
        <strain evidence="3 4">AP3s5-JAC2a</strain>
    </source>
</reference>
<keyword evidence="4" id="KW-1185">Reference proteome</keyword>
<feature type="compositionally biased region" description="Low complexity" evidence="1">
    <location>
        <begin position="112"/>
        <end position="133"/>
    </location>
</feature>
<dbReference type="OrthoDB" id="10631107at2759"/>